<accession>A0A553ZW93</accession>
<sequence>MIDLRDRARALKSLQPKERFFRLVFLAPVVLVFISLLFIVPGGNWNLPVKIAVASFIVIIFFWRLTLSYRAAKFQMELEHKEKQK</sequence>
<feature type="transmembrane region" description="Helical" evidence="1">
    <location>
        <begin position="47"/>
        <end position="67"/>
    </location>
</feature>
<dbReference type="Proteomes" id="UP000318521">
    <property type="component" value="Unassembled WGS sequence"/>
</dbReference>
<reference evidence="2 3" key="1">
    <citation type="submission" date="2019-07" db="EMBL/GenBank/DDBJ databases">
        <authorList>
            <person name="Park Y.J."/>
            <person name="Jeong S.E."/>
            <person name="Jung H.S."/>
        </authorList>
    </citation>
    <scope>NUCLEOTIDE SEQUENCE [LARGE SCALE GENOMIC DNA]</scope>
    <source>
        <strain evidence="3">P16(2019)</strain>
    </source>
</reference>
<keyword evidence="1" id="KW-1133">Transmembrane helix</keyword>
<protein>
    <submittedName>
        <fullName evidence="2">Uncharacterized protein</fullName>
    </submittedName>
</protein>
<keyword evidence="3" id="KW-1185">Reference proteome</keyword>
<feature type="transmembrane region" description="Helical" evidence="1">
    <location>
        <begin position="20"/>
        <end position="41"/>
    </location>
</feature>
<dbReference type="AlphaFoldDB" id="A0A553ZW93"/>
<gene>
    <name evidence="2" type="ORF">FN960_14545</name>
</gene>
<keyword evidence="1" id="KW-0812">Transmembrane</keyword>
<keyword evidence="1" id="KW-0472">Membrane</keyword>
<proteinExistence type="predicted"/>
<evidence type="ECO:0000313" key="2">
    <source>
        <dbReference type="EMBL" id="TSB45703.1"/>
    </source>
</evidence>
<name>A0A553ZW93_9BACI</name>
<organism evidence="2 3">
    <name type="scientific">Alkalicoccobacillus porphyridii</name>
    <dbReference type="NCBI Taxonomy" id="2597270"/>
    <lineage>
        <taxon>Bacteria</taxon>
        <taxon>Bacillati</taxon>
        <taxon>Bacillota</taxon>
        <taxon>Bacilli</taxon>
        <taxon>Bacillales</taxon>
        <taxon>Bacillaceae</taxon>
        <taxon>Alkalicoccobacillus</taxon>
    </lineage>
</organism>
<evidence type="ECO:0000256" key="1">
    <source>
        <dbReference type="SAM" id="Phobius"/>
    </source>
</evidence>
<evidence type="ECO:0000313" key="3">
    <source>
        <dbReference type="Proteomes" id="UP000318521"/>
    </source>
</evidence>
<comment type="caution">
    <text evidence="2">The sequence shown here is derived from an EMBL/GenBank/DDBJ whole genome shotgun (WGS) entry which is preliminary data.</text>
</comment>
<dbReference type="EMBL" id="VLXZ01000009">
    <property type="protein sequence ID" value="TSB45703.1"/>
    <property type="molecule type" value="Genomic_DNA"/>
</dbReference>
<dbReference type="RefSeq" id="WP_143849476.1">
    <property type="nucleotide sequence ID" value="NZ_VLXZ01000009.1"/>
</dbReference>